<dbReference type="RefSeq" id="WP_176950035.1">
    <property type="nucleotide sequence ID" value="NZ_JABXYK010000006.1"/>
</dbReference>
<evidence type="ECO:0000313" key="2">
    <source>
        <dbReference type="Proteomes" id="UP000659172"/>
    </source>
</evidence>
<protein>
    <submittedName>
        <fullName evidence="1">Uncharacterized protein</fullName>
    </submittedName>
</protein>
<accession>A0ABX2QFT3</accession>
<comment type="caution">
    <text evidence="1">The sequence shown here is derived from an EMBL/GenBank/DDBJ whole genome shotgun (WGS) entry which is preliminary data.</text>
</comment>
<sequence>MRDRPQRILLIVAPTIFECRRAIESFGLDLGHLDRMRSVTRAHHLRGWSRGTPFIAINRETWSRDQQAWDLDRTLDACIVAGRLRIASERDLEELRIRSVA</sequence>
<dbReference type="Proteomes" id="UP000659172">
    <property type="component" value="Unassembled WGS sequence"/>
</dbReference>
<proteinExistence type="predicted"/>
<name>A0ABX2QFT3_9HYPH</name>
<gene>
    <name evidence="1" type="ORF">HV823_12480</name>
</gene>
<organism evidence="1 2">
    <name type="scientific">Mycoplana rhizolycopersici</name>
    <dbReference type="NCBI Taxonomy" id="2746702"/>
    <lineage>
        <taxon>Bacteria</taxon>
        <taxon>Pseudomonadati</taxon>
        <taxon>Pseudomonadota</taxon>
        <taxon>Alphaproteobacteria</taxon>
        <taxon>Hyphomicrobiales</taxon>
        <taxon>Rhizobiaceae</taxon>
        <taxon>Mycoplana</taxon>
    </lineage>
</organism>
<dbReference type="EMBL" id="JABXYK010000006">
    <property type="protein sequence ID" value="NVP56068.1"/>
    <property type="molecule type" value="Genomic_DNA"/>
</dbReference>
<evidence type="ECO:0000313" key="1">
    <source>
        <dbReference type="EMBL" id="NVP56068.1"/>
    </source>
</evidence>
<keyword evidence="2" id="KW-1185">Reference proteome</keyword>
<reference evidence="1 2" key="1">
    <citation type="submission" date="2020-06" db="EMBL/GenBank/DDBJ databases">
        <title>Rhizobium sp.nov. isolated from the tomato plant.</title>
        <authorList>
            <person name="Thin K.K."/>
            <person name="Zhang X."/>
            <person name="He S."/>
        </authorList>
    </citation>
    <scope>NUCLEOTIDE SEQUENCE [LARGE SCALE GENOMIC DNA]</scope>
    <source>
        <strain evidence="1 2">DBTS2</strain>
    </source>
</reference>